<dbReference type="InterPro" id="IPR046947">
    <property type="entry name" value="LytR-like"/>
</dbReference>
<dbReference type="SMART" id="SM00448">
    <property type="entry name" value="REC"/>
    <property type="match status" value="1"/>
</dbReference>
<organism evidence="4 5">
    <name type="scientific">Spirosoma rhododendri</name>
    <dbReference type="NCBI Taxonomy" id="2728024"/>
    <lineage>
        <taxon>Bacteria</taxon>
        <taxon>Pseudomonadati</taxon>
        <taxon>Bacteroidota</taxon>
        <taxon>Cytophagia</taxon>
        <taxon>Cytophagales</taxon>
        <taxon>Cytophagaceae</taxon>
        <taxon>Spirosoma</taxon>
    </lineage>
</organism>
<dbReference type="Gene3D" id="3.40.50.2300">
    <property type="match status" value="1"/>
</dbReference>
<feature type="domain" description="HTH LytTR-type" evidence="3">
    <location>
        <begin position="131"/>
        <end position="228"/>
    </location>
</feature>
<dbReference type="InterPro" id="IPR007492">
    <property type="entry name" value="LytTR_DNA-bd_dom"/>
</dbReference>
<protein>
    <submittedName>
        <fullName evidence="4">Response regulator transcription factor</fullName>
    </submittedName>
</protein>
<feature type="domain" description="Response regulatory" evidence="2">
    <location>
        <begin position="4"/>
        <end position="115"/>
    </location>
</feature>
<dbReference type="GO" id="GO:0000156">
    <property type="term" value="F:phosphorelay response regulator activity"/>
    <property type="evidence" value="ECO:0007669"/>
    <property type="project" value="InterPro"/>
</dbReference>
<keyword evidence="5" id="KW-1185">Reference proteome</keyword>
<dbReference type="PROSITE" id="PS50930">
    <property type="entry name" value="HTH_LYTTR"/>
    <property type="match status" value="1"/>
</dbReference>
<dbReference type="PANTHER" id="PTHR37299:SF1">
    <property type="entry name" value="STAGE 0 SPORULATION PROTEIN A HOMOLOG"/>
    <property type="match status" value="1"/>
</dbReference>
<dbReference type="AlphaFoldDB" id="A0A7L5DMP3"/>
<dbReference type="PANTHER" id="PTHR37299">
    <property type="entry name" value="TRANSCRIPTIONAL REGULATOR-RELATED"/>
    <property type="match status" value="1"/>
</dbReference>
<dbReference type="Gene3D" id="2.40.50.1020">
    <property type="entry name" value="LytTr DNA-binding domain"/>
    <property type="match status" value="1"/>
</dbReference>
<evidence type="ECO:0000259" key="2">
    <source>
        <dbReference type="PROSITE" id="PS50110"/>
    </source>
</evidence>
<evidence type="ECO:0000313" key="4">
    <source>
        <dbReference type="EMBL" id="QJD79676.1"/>
    </source>
</evidence>
<dbReference type="InterPro" id="IPR001789">
    <property type="entry name" value="Sig_transdc_resp-reg_receiver"/>
</dbReference>
<name>A0A7L5DMP3_9BACT</name>
<feature type="modified residue" description="4-aspartylphosphate" evidence="1">
    <location>
        <position position="55"/>
    </location>
</feature>
<evidence type="ECO:0000313" key="5">
    <source>
        <dbReference type="Proteomes" id="UP000501128"/>
    </source>
</evidence>
<proteinExistence type="predicted"/>
<dbReference type="InterPro" id="IPR011006">
    <property type="entry name" value="CheY-like_superfamily"/>
</dbReference>
<dbReference type="KEGG" id="srho:HH216_15545"/>
<dbReference type="GO" id="GO:0003677">
    <property type="term" value="F:DNA binding"/>
    <property type="evidence" value="ECO:0007669"/>
    <property type="project" value="InterPro"/>
</dbReference>
<reference evidence="4 5" key="1">
    <citation type="submission" date="2020-04" db="EMBL/GenBank/DDBJ databases">
        <title>Genome sequencing of novel species.</title>
        <authorList>
            <person name="Heo J."/>
            <person name="Kim S.-J."/>
            <person name="Kim J.-S."/>
            <person name="Hong S.-B."/>
            <person name="Kwon S.-W."/>
        </authorList>
    </citation>
    <scope>NUCLEOTIDE SEQUENCE [LARGE SCALE GENOMIC DNA]</scope>
    <source>
        <strain evidence="4 5">CJU-R4</strain>
    </source>
</reference>
<dbReference type="SMART" id="SM00850">
    <property type="entry name" value="LytTR"/>
    <property type="match status" value="1"/>
</dbReference>
<dbReference type="SUPFAM" id="SSF52172">
    <property type="entry name" value="CheY-like"/>
    <property type="match status" value="1"/>
</dbReference>
<dbReference type="Pfam" id="PF00072">
    <property type="entry name" value="Response_reg"/>
    <property type="match status" value="1"/>
</dbReference>
<keyword evidence="1" id="KW-0597">Phosphoprotein</keyword>
<evidence type="ECO:0000256" key="1">
    <source>
        <dbReference type="PROSITE-ProRule" id="PRU00169"/>
    </source>
</evidence>
<dbReference type="Pfam" id="PF04397">
    <property type="entry name" value="LytTR"/>
    <property type="match status" value="1"/>
</dbReference>
<dbReference type="PROSITE" id="PS50110">
    <property type="entry name" value="RESPONSE_REGULATORY"/>
    <property type="match status" value="1"/>
</dbReference>
<accession>A0A7L5DMP3</accession>
<evidence type="ECO:0000259" key="3">
    <source>
        <dbReference type="PROSITE" id="PS50930"/>
    </source>
</evidence>
<dbReference type="RefSeq" id="WP_169551640.1">
    <property type="nucleotide sequence ID" value="NZ_CP051677.1"/>
</dbReference>
<dbReference type="Proteomes" id="UP000501128">
    <property type="component" value="Chromosome"/>
</dbReference>
<sequence length="229" mass="26476">MILTSLIIDDEFLSRRSLERLCNRHENVAVLGSFDNAWSALRFLDQHPVDLLWLDVEMPGLSGFDMLKRLDIDPLVVLTTVKTDYAFDAYQHEVVDYLKKPIDWARFSVSVDRVLDRYRLRQTTPPVEPALRVRVDGQSLQIPPETIEYIENVGDYVRIVTETQSCLVYMTMKSLEDSLSDGFVRVHRSYIINLRKIVDIEENTLVIGNKVIPISRANKAELLKRLNLL</sequence>
<gene>
    <name evidence="4" type="ORF">HH216_15545</name>
</gene>
<dbReference type="EMBL" id="CP051677">
    <property type="protein sequence ID" value="QJD79676.1"/>
    <property type="molecule type" value="Genomic_DNA"/>
</dbReference>